<evidence type="ECO:0000256" key="6">
    <source>
        <dbReference type="ARBA" id="ARBA00030967"/>
    </source>
</evidence>
<feature type="cross-link" description="Pyrroloquinoline quinone (Glu-Tyr)" evidence="7">
    <location>
        <begin position="59"/>
        <end position="63"/>
    </location>
</feature>
<comment type="pathway">
    <text evidence="1 7">Cofactor biosynthesis; pyrroloquinoline quinone biosynthesis.</text>
</comment>
<protein>
    <recommendedName>
        <fullName evidence="3 7">Coenzyme PQQ synthesis protein A</fullName>
    </recommendedName>
    <alternativeName>
        <fullName evidence="6 7">Pyrroloquinoline quinone biosynthesis protein A</fullName>
    </alternativeName>
</protein>
<reference evidence="9" key="3">
    <citation type="submission" date="2011-05" db="EMBL/GenBank/DDBJ databases">
        <title>Complete sequence of Methylomonas methanica MC09.</title>
        <authorList>
            <consortium name="US DOE Joint Genome Institute"/>
            <person name="Lucas S."/>
            <person name="Han J."/>
            <person name="Lapidus A."/>
            <person name="Cheng J.-F."/>
            <person name="Goodwin L."/>
            <person name="Pitluck S."/>
            <person name="Peters L."/>
            <person name="Mikhailova N."/>
            <person name="Teshima H."/>
            <person name="Han C."/>
            <person name="Tapia R."/>
            <person name="Land M."/>
            <person name="Hauser L."/>
            <person name="Kyrpides N."/>
            <person name="Ivanova N."/>
            <person name="Pagani I."/>
            <person name="Stein L."/>
            <person name="Woyke T."/>
        </authorList>
    </citation>
    <scope>NUCLEOTIDE SEQUENCE [LARGE SCALE GENOMIC DNA]</scope>
    <source>
        <strain evidence="9">MC09</strain>
    </source>
</reference>
<reference key="2">
    <citation type="submission" date="2011-05" db="EMBL/GenBank/DDBJ databases">
        <title>Complete genome sequence of the aerobic marine methanotroph Methylomonas methanica MC09.</title>
        <authorList>
            <person name="Boden R."/>
            <person name="Cunliffe M."/>
            <person name="Scanlan J."/>
            <person name="Moussard H."/>
            <person name="Kits K.D."/>
            <person name="Klotz M."/>
            <person name="Jetten M."/>
            <person name="Vuilleumier S."/>
            <person name="Han J."/>
            <person name="Peters L."/>
            <person name="Mikhailova N."/>
            <person name="Teshima H."/>
            <person name="Tapia R."/>
            <person name="Kyrpides N."/>
            <person name="Ivanova N."/>
            <person name="Pagani I."/>
            <person name="Cheng J.-F."/>
            <person name="Goodwin L."/>
            <person name="Han C."/>
            <person name="Hauser L."/>
            <person name="Land M."/>
            <person name="Lapidus A."/>
            <person name="Lucas S."/>
            <person name="Pitluck S."/>
            <person name="Woyke T."/>
            <person name="Stein L.Y."/>
            <person name="Murrell C."/>
        </authorList>
    </citation>
    <scope>NUCLEOTIDE SEQUENCE</scope>
    <source>
        <strain>MC09</strain>
    </source>
</reference>
<dbReference type="GO" id="GO:0018189">
    <property type="term" value="P:pyrroloquinoline quinone biosynthetic process"/>
    <property type="evidence" value="ECO:0007669"/>
    <property type="project" value="UniProtKB-UniRule"/>
</dbReference>
<gene>
    <name evidence="7" type="primary">pqqA</name>
    <name evidence="8" type="ordered locus">Metme_0724</name>
</gene>
<dbReference type="AlphaFoldDB" id="G0A502"/>
<evidence type="ECO:0000256" key="7">
    <source>
        <dbReference type="HAMAP-Rule" id="MF_00656"/>
    </source>
</evidence>
<dbReference type="EMBL" id="CP002738">
    <property type="protein sequence ID" value="AEF99165.1"/>
    <property type="molecule type" value="Genomic_DNA"/>
</dbReference>
<accession>G0A502</accession>
<dbReference type="UniPathway" id="UPA00539"/>
<dbReference type="InterPro" id="IPR011725">
    <property type="entry name" value="PQQ_synth_PqqA"/>
</dbReference>
<evidence type="ECO:0000313" key="8">
    <source>
        <dbReference type="EMBL" id="AEF99165.1"/>
    </source>
</evidence>
<evidence type="ECO:0000256" key="3">
    <source>
        <dbReference type="ARBA" id="ARBA00015086"/>
    </source>
</evidence>
<comment type="function">
    <text evidence="5 7">Required for coenzyme pyrroloquinoline quinone (PQQ) biosynthesis. PQQ is probably formed by cross-linking a specific glutamate to a specific tyrosine residue and excising these residues from the peptide.</text>
</comment>
<reference evidence="8 9" key="1">
    <citation type="journal article" date="2011" name="J. Bacteriol.">
        <title>Complete Genome Sequence of the Aerobic Marine Methanotroph Methylomonas methanica MC09.</title>
        <authorList>
            <person name="Boden R."/>
            <person name="Cunliffe M."/>
            <person name="Scanlan J."/>
            <person name="Moussard H."/>
            <person name="Kits K.D."/>
            <person name="Klotz M.G."/>
            <person name="Jetten M.S."/>
            <person name="Vuilleumier S."/>
            <person name="Han J."/>
            <person name="Peters L."/>
            <person name="Mikhailova N."/>
            <person name="Teshima H."/>
            <person name="Tapia R."/>
            <person name="Kyrpides N."/>
            <person name="Ivanova N."/>
            <person name="Pagani I."/>
            <person name="Cheng J.F."/>
            <person name="Goodwin L."/>
            <person name="Han C."/>
            <person name="Hauser L."/>
            <person name="Land M.L."/>
            <person name="Lapidus A."/>
            <person name="Lucas S."/>
            <person name="Pitluck S."/>
            <person name="Woyke T."/>
            <person name="Stein L."/>
            <person name="Murrell J.C."/>
        </authorList>
    </citation>
    <scope>NUCLEOTIDE SEQUENCE [LARGE SCALE GENOMIC DNA]</scope>
    <source>
        <strain evidence="8 9">MC09</strain>
    </source>
</reference>
<dbReference type="STRING" id="857087.Metme_0724"/>
<proteinExistence type="inferred from homology"/>
<organism evidence="8 9">
    <name type="scientific">Methylomonas methanica (strain DSM 25384 / MC09)</name>
    <dbReference type="NCBI Taxonomy" id="857087"/>
    <lineage>
        <taxon>Bacteria</taxon>
        <taxon>Pseudomonadati</taxon>
        <taxon>Pseudomonadota</taxon>
        <taxon>Gammaproteobacteria</taxon>
        <taxon>Methylococcales</taxon>
        <taxon>Methylococcaceae</taxon>
        <taxon>Methylomonas</taxon>
    </lineage>
</organism>
<evidence type="ECO:0000256" key="5">
    <source>
        <dbReference type="ARBA" id="ARBA00024749"/>
    </source>
</evidence>
<comment type="similarity">
    <text evidence="2 7">Belongs to the PqqA family.</text>
</comment>
<dbReference type="KEGG" id="mmt:Metme_0724"/>
<sequence length="67" mass="8138">MTLKLAVPPLIALLHEEKLHRILRRSFLDQASSQQQNLWRVLQMKWETPAYNDMRFGFEVTMYIYNR</sequence>
<dbReference type="Proteomes" id="UP000008888">
    <property type="component" value="Chromosome"/>
</dbReference>
<evidence type="ECO:0000313" key="9">
    <source>
        <dbReference type="Proteomes" id="UP000008888"/>
    </source>
</evidence>
<evidence type="ECO:0000256" key="1">
    <source>
        <dbReference type="ARBA" id="ARBA00004886"/>
    </source>
</evidence>
<evidence type="ECO:0000256" key="4">
    <source>
        <dbReference type="ARBA" id="ARBA00022905"/>
    </source>
</evidence>
<keyword evidence="4 7" id="KW-0884">PQQ biosynthesis</keyword>
<name>G0A502_METMM</name>
<evidence type="ECO:0000256" key="2">
    <source>
        <dbReference type="ARBA" id="ARBA00009325"/>
    </source>
</evidence>
<dbReference type="HOGENOM" id="CLU_2807521_0_0_6"/>
<dbReference type="Pfam" id="PF08042">
    <property type="entry name" value="PqqA"/>
    <property type="match status" value="1"/>
</dbReference>
<dbReference type="HAMAP" id="MF_00656">
    <property type="entry name" value="PQQ_syn_PqqA"/>
    <property type="match status" value="1"/>
</dbReference>
<keyword evidence="9" id="KW-1185">Reference proteome</keyword>
<dbReference type="NCBIfam" id="TIGR02107">
    <property type="entry name" value="PQQ_syn_pqqA"/>
    <property type="match status" value="1"/>
</dbReference>